<protein>
    <submittedName>
        <fullName evidence="1">DUF2000 domain-containing protein</fullName>
    </submittedName>
</protein>
<dbReference type="InterPro" id="IPR017021">
    <property type="entry name" value="UCP033763"/>
</dbReference>
<dbReference type="Gene3D" id="3.40.1490.10">
    <property type="entry name" value="Bit1"/>
    <property type="match status" value="1"/>
</dbReference>
<dbReference type="InterPro" id="IPR018988">
    <property type="entry name" value="DUF2000"/>
</dbReference>
<gene>
    <name evidence="1" type="ORF">E1963_01955</name>
</gene>
<dbReference type="PIRSF" id="PIRSF033736">
    <property type="entry name" value="UCP033763"/>
    <property type="match status" value="1"/>
</dbReference>
<organism evidence="1 2">
    <name type="scientific">Extibacter muris</name>
    <dbReference type="NCBI Taxonomy" id="1796622"/>
    <lineage>
        <taxon>Bacteria</taxon>
        <taxon>Bacillati</taxon>
        <taxon>Bacillota</taxon>
        <taxon>Clostridia</taxon>
        <taxon>Lachnospirales</taxon>
        <taxon>Lachnospiraceae</taxon>
        <taxon>Extibacter</taxon>
    </lineage>
</organism>
<sequence length="138" mass="14790">MEIQNQKCVMVIDEALPAGIAANTAGIMGITLGRHIPEAVGPDVLDKDGRTHLGIIAVPVPILKASADKISDIREQLYAPEFSDLTVVDFSDVAQSCNVYDEFIEKAAGADEFTYYGIGICGRKKAVNKLTGSLPLLR</sequence>
<reference evidence="1 2" key="1">
    <citation type="journal article" date="2016" name="Nat. Microbiol.">
        <title>The Mouse Intestinal Bacterial Collection (miBC) provides host-specific insight into cultured diversity and functional potential of the gut microbiota.</title>
        <authorList>
            <person name="Lagkouvardos I."/>
            <person name="Pukall R."/>
            <person name="Abt B."/>
            <person name="Foesel B.U."/>
            <person name="Meier-Kolthoff J.P."/>
            <person name="Kumar N."/>
            <person name="Bresciani A."/>
            <person name="Martinez I."/>
            <person name="Just S."/>
            <person name="Ziegler C."/>
            <person name="Brugiroux S."/>
            <person name="Garzetti D."/>
            <person name="Wenning M."/>
            <person name="Bui T.P."/>
            <person name="Wang J."/>
            <person name="Hugenholtz F."/>
            <person name="Plugge C.M."/>
            <person name="Peterson D.A."/>
            <person name="Hornef M.W."/>
            <person name="Baines J.F."/>
            <person name="Smidt H."/>
            <person name="Walter J."/>
            <person name="Kristiansen K."/>
            <person name="Nielsen H.B."/>
            <person name="Haller D."/>
            <person name="Overmann J."/>
            <person name="Stecher B."/>
            <person name="Clavel T."/>
        </authorList>
    </citation>
    <scope>NUCLEOTIDE SEQUENCE [LARGE SCALE GENOMIC DNA]</scope>
    <source>
        <strain evidence="1 2">DSM 28560</strain>
    </source>
</reference>
<proteinExistence type="predicted"/>
<dbReference type="AlphaFoldDB" id="A0A4R4FJ39"/>
<dbReference type="RefSeq" id="WP_132274607.1">
    <property type="nucleotide sequence ID" value="NZ_JAOBST010000006.1"/>
</dbReference>
<dbReference type="Proteomes" id="UP000295710">
    <property type="component" value="Unassembled WGS sequence"/>
</dbReference>
<dbReference type="SUPFAM" id="SSF102462">
    <property type="entry name" value="Peptidyl-tRNA hydrolase II"/>
    <property type="match status" value="1"/>
</dbReference>
<comment type="caution">
    <text evidence="1">The sequence shown here is derived from an EMBL/GenBank/DDBJ whole genome shotgun (WGS) entry which is preliminary data.</text>
</comment>
<keyword evidence="2" id="KW-1185">Reference proteome</keyword>
<evidence type="ECO:0000313" key="2">
    <source>
        <dbReference type="Proteomes" id="UP000295710"/>
    </source>
</evidence>
<dbReference type="EMBL" id="SMMX01000002">
    <property type="protein sequence ID" value="TDA22879.1"/>
    <property type="molecule type" value="Genomic_DNA"/>
</dbReference>
<name>A0A4R4FJ39_9FIRM</name>
<accession>A0A4R4FJ39</accession>
<dbReference type="Pfam" id="PF09391">
    <property type="entry name" value="DUF2000"/>
    <property type="match status" value="1"/>
</dbReference>
<dbReference type="InterPro" id="IPR023476">
    <property type="entry name" value="Pep_tRNA_hydro_II_dom_sf"/>
</dbReference>
<evidence type="ECO:0000313" key="1">
    <source>
        <dbReference type="EMBL" id="TDA22879.1"/>
    </source>
</evidence>